<name>A0AAN6RZ85_9PEZI</name>
<dbReference type="InterPro" id="IPR001736">
    <property type="entry name" value="PLipase_D/transphosphatidylase"/>
</dbReference>
<dbReference type="PANTHER" id="PTHR21248">
    <property type="entry name" value="CARDIOLIPIN SYNTHASE"/>
    <property type="match status" value="1"/>
</dbReference>
<feature type="region of interest" description="Disordered" evidence="1">
    <location>
        <begin position="381"/>
        <end position="491"/>
    </location>
</feature>
<evidence type="ECO:0000313" key="4">
    <source>
        <dbReference type="Proteomes" id="UP001303473"/>
    </source>
</evidence>
<feature type="domain" description="PLD phosphodiesterase" evidence="2">
    <location>
        <begin position="297"/>
        <end position="324"/>
    </location>
</feature>
<sequence length="825" mass="89988">MSFASSNALDSVACRTEDAANQVTQKTLQNLVDIVYQLVFILPYSALTIPRSLPLLRRSSGVADMTNHKEVSDHISDQLYQLCTSSESVSALLAKDPTLAPADAWNQLYGHHVTKSTGANRVDGAGQSSLSESDLRRAAECGKWGPTEPSELFLQIYHDALCTLEENPLHAVVSPSLMGSCGVVPLTVISVIPDIVRHMSNCIVRAEREVFLATNYWQDSVASKFITDAIQQLNRRAGARGEKVVLKVIYDRGSPKQLFEPHYTVAEKEYTGKNVKLPHPDHIPNIDMQVMNFHTPMLGTFHAKYMIVDRKIAILQSNNIQDNDNVEMMIHLEGPIVDSLYDMALISWHKNLEPPLPSFDSPAAQGGIGSFAGDKHASMFGPDGTLTGTNVVVDAAKQPRRRPAYEYERRLAATEPGLADPSTSGPAESDDTKRADPVTGPSTTESVSHPHPTASAASAATTGATTTASAGSEGQTTNHRSSQTPNQAADQQTEDFLNEGQQTGISQCQVQEPSSNHLALPEHSADDPHYDDDIAGEVARVQSAVSPKPGETRMQAVTRLLNHTANKGFTGDAPQCPPGEEMTPYIPHPAHEPVPMALVNRNPYGPPTHKSVSNPQNAAWLSALRNAKKNVFIQSPTLNAEPLIPAIIEACERGVDVYCYVCLGYNDAGELLPMQGGHNEMVAHNLYKSLSASGRQRLHYFWYVAKDQTKPIHQKFKKRSCHVKLMIVDEHIGIQGNGNQDTQSWFHSQEINVMIDSASICRAWIDGLRRNQNTHIYGALSKEDGIWRDQDGHEPEGAIGADPGRFAWAKGVVGAIKRVQGTGGF</sequence>
<protein>
    <recommendedName>
        <fullName evidence="2">PLD phosphodiesterase domain-containing protein</fullName>
    </recommendedName>
</protein>
<accession>A0AAN6RZ85</accession>
<feature type="compositionally biased region" description="Polar residues" evidence="1">
    <location>
        <begin position="507"/>
        <end position="517"/>
    </location>
</feature>
<dbReference type="GO" id="GO:0030572">
    <property type="term" value="F:phosphatidyltransferase activity"/>
    <property type="evidence" value="ECO:0007669"/>
    <property type="project" value="UniProtKB-ARBA"/>
</dbReference>
<dbReference type="SUPFAM" id="SSF56024">
    <property type="entry name" value="Phospholipase D/nuclease"/>
    <property type="match status" value="2"/>
</dbReference>
<keyword evidence="4" id="KW-1185">Reference proteome</keyword>
<dbReference type="InterPro" id="IPR025202">
    <property type="entry name" value="PLD-like_dom"/>
</dbReference>
<feature type="region of interest" description="Disordered" evidence="1">
    <location>
        <begin position="507"/>
        <end position="531"/>
    </location>
</feature>
<dbReference type="Gene3D" id="3.30.870.10">
    <property type="entry name" value="Endonuclease Chain A"/>
    <property type="match status" value="2"/>
</dbReference>
<reference evidence="4" key="1">
    <citation type="journal article" date="2023" name="Mol. Phylogenet. Evol.">
        <title>Genome-scale phylogeny and comparative genomics of the fungal order Sordariales.</title>
        <authorList>
            <person name="Hensen N."/>
            <person name="Bonometti L."/>
            <person name="Westerberg I."/>
            <person name="Brannstrom I.O."/>
            <person name="Guillou S."/>
            <person name="Cros-Aarteil S."/>
            <person name="Calhoun S."/>
            <person name="Haridas S."/>
            <person name="Kuo A."/>
            <person name="Mondo S."/>
            <person name="Pangilinan J."/>
            <person name="Riley R."/>
            <person name="LaButti K."/>
            <person name="Andreopoulos B."/>
            <person name="Lipzen A."/>
            <person name="Chen C."/>
            <person name="Yan M."/>
            <person name="Daum C."/>
            <person name="Ng V."/>
            <person name="Clum A."/>
            <person name="Steindorff A."/>
            <person name="Ohm R.A."/>
            <person name="Martin F."/>
            <person name="Silar P."/>
            <person name="Natvig D.O."/>
            <person name="Lalanne C."/>
            <person name="Gautier V."/>
            <person name="Ament-Velasquez S.L."/>
            <person name="Kruys A."/>
            <person name="Hutchinson M.I."/>
            <person name="Powell A.J."/>
            <person name="Barry K."/>
            <person name="Miller A.N."/>
            <person name="Grigoriev I.V."/>
            <person name="Debuchy R."/>
            <person name="Gladieux P."/>
            <person name="Hiltunen Thoren M."/>
            <person name="Johannesson H."/>
        </authorList>
    </citation>
    <scope>NUCLEOTIDE SEQUENCE [LARGE SCALE GENOMIC DNA]</scope>
    <source>
        <strain evidence="4">CBS 340.73</strain>
    </source>
</reference>
<dbReference type="PROSITE" id="PS50035">
    <property type="entry name" value="PLD"/>
    <property type="match status" value="1"/>
</dbReference>
<feature type="compositionally biased region" description="Low complexity" evidence="1">
    <location>
        <begin position="453"/>
        <end position="477"/>
    </location>
</feature>
<dbReference type="AlphaFoldDB" id="A0AAN6RZ85"/>
<evidence type="ECO:0000313" key="3">
    <source>
        <dbReference type="EMBL" id="KAK3934655.1"/>
    </source>
</evidence>
<gene>
    <name evidence="3" type="ORF">QBC46DRAFT_426204</name>
</gene>
<comment type="caution">
    <text evidence="3">The sequence shown here is derived from an EMBL/GenBank/DDBJ whole genome shotgun (WGS) entry which is preliminary data.</text>
</comment>
<evidence type="ECO:0000256" key="1">
    <source>
        <dbReference type="SAM" id="MobiDB-lite"/>
    </source>
</evidence>
<dbReference type="Proteomes" id="UP001303473">
    <property type="component" value="Unassembled WGS sequence"/>
</dbReference>
<dbReference type="GO" id="GO:0032049">
    <property type="term" value="P:cardiolipin biosynthetic process"/>
    <property type="evidence" value="ECO:0007669"/>
    <property type="project" value="UniProtKB-ARBA"/>
</dbReference>
<dbReference type="PANTHER" id="PTHR21248:SF22">
    <property type="entry name" value="PHOSPHOLIPASE D"/>
    <property type="match status" value="1"/>
</dbReference>
<feature type="compositionally biased region" description="Basic and acidic residues" evidence="1">
    <location>
        <begin position="403"/>
        <end position="412"/>
    </location>
</feature>
<proteinExistence type="predicted"/>
<dbReference type="Pfam" id="PF13091">
    <property type="entry name" value="PLDc_2"/>
    <property type="match status" value="1"/>
</dbReference>
<evidence type="ECO:0000259" key="2">
    <source>
        <dbReference type="PROSITE" id="PS50035"/>
    </source>
</evidence>
<feature type="compositionally biased region" description="Polar residues" evidence="1">
    <location>
        <begin position="478"/>
        <end position="491"/>
    </location>
</feature>
<dbReference type="CDD" id="cd00138">
    <property type="entry name" value="PLDc_SF"/>
    <property type="match status" value="2"/>
</dbReference>
<dbReference type="EMBL" id="MU853970">
    <property type="protein sequence ID" value="KAK3934655.1"/>
    <property type="molecule type" value="Genomic_DNA"/>
</dbReference>
<organism evidence="3 4">
    <name type="scientific">Diplogelasinospora grovesii</name>
    <dbReference type="NCBI Taxonomy" id="303347"/>
    <lineage>
        <taxon>Eukaryota</taxon>
        <taxon>Fungi</taxon>
        <taxon>Dikarya</taxon>
        <taxon>Ascomycota</taxon>
        <taxon>Pezizomycotina</taxon>
        <taxon>Sordariomycetes</taxon>
        <taxon>Sordariomycetidae</taxon>
        <taxon>Sordariales</taxon>
        <taxon>Diplogelasinosporaceae</taxon>
        <taxon>Diplogelasinospora</taxon>
    </lineage>
</organism>